<keyword evidence="7" id="KW-1185">Reference proteome</keyword>
<dbReference type="Gene3D" id="3.40.50.300">
    <property type="entry name" value="P-loop containing nucleotide triphosphate hydrolases"/>
    <property type="match status" value="1"/>
</dbReference>
<protein>
    <submittedName>
        <fullName evidence="6">Lipopolysaccharide transport system ATP-binding protein</fullName>
    </submittedName>
</protein>
<name>A0ABU1N1G9_9CAUL</name>
<evidence type="ECO:0000313" key="6">
    <source>
        <dbReference type="EMBL" id="MDR6532268.1"/>
    </source>
</evidence>
<keyword evidence="4 6" id="KW-0067">ATP-binding</keyword>
<dbReference type="PROSITE" id="PS50893">
    <property type="entry name" value="ABC_TRANSPORTER_2"/>
    <property type="match status" value="1"/>
</dbReference>
<dbReference type="SUPFAM" id="SSF52540">
    <property type="entry name" value="P-loop containing nucleoside triphosphate hydrolases"/>
    <property type="match status" value="1"/>
</dbReference>
<evidence type="ECO:0000256" key="4">
    <source>
        <dbReference type="ARBA" id="ARBA00022840"/>
    </source>
</evidence>
<dbReference type="SMART" id="SM00382">
    <property type="entry name" value="AAA"/>
    <property type="match status" value="1"/>
</dbReference>
<feature type="domain" description="ABC transporter" evidence="5">
    <location>
        <begin position="32"/>
        <end position="266"/>
    </location>
</feature>
<evidence type="ECO:0000256" key="1">
    <source>
        <dbReference type="ARBA" id="ARBA00005417"/>
    </source>
</evidence>
<dbReference type="InterPro" id="IPR015860">
    <property type="entry name" value="ABC_transpr_TagH-like"/>
</dbReference>
<dbReference type="InterPro" id="IPR050683">
    <property type="entry name" value="Bact_Polysacc_Export_ATP-bd"/>
</dbReference>
<sequence length="429" mass="47574">MRTSSDPADSIAIEVRGLGKKYRLQGRGRRHDTVRDILASAFTAAFKGGREPNRPAESFWALKDVSFQIRHGENVGVLGLNGAGKSTLLKVLSRVTAPTTGQARIHGRLGSLLEVGTGFHGELTGRENIFLYGAILGMKKSETERKFEEIVAFAELDEFINMPVKRYSSGMYVRLAFAVAAHLEPDILLLDEVLSVGDLPFQRKCMEFARNLQKRRATIILVSHNMFSIKSMCDRVIYLRGGRVQFDGPTEKGVELYEADCRLSAVPWASHEAADWPIAITDVRVMDEAHAPRAIFDHGERMRVRVDYTTTRFVDAPNFVISIMRSDGVACCCYSTELDGIVVTPSSGRGAIELLTPPLALISEHYRIEILVREKGFQKLICAQGGGSFHVRHPMLDTHFGVFHEPGAWEQEDGRRPATLRTIAMGAGS</sequence>
<dbReference type="InterPro" id="IPR029439">
    <property type="entry name" value="Wzt_C"/>
</dbReference>
<dbReference type="GO" id="GO:0005524">
    <property type="term" value="F:ATP binding"/>
    <property type="evidence" value="ECO:0007669"/>
    <property type="project" value="UniProtKB-KW"/>
</dbReference>
<dbReference type="InterPro" id="IPR003439">
    <property type="entry name" value="ABC_transporter-like_ATP-bd"/>
</dbReference>
<comment type="similarity">
    <text evidence="1">Belongs to the ABC transporter superfamily.</text>
</comment>
<dbReference type="Gene3D" id="2.70.50.60">
    <property type="entry name" value="abc- transporter (atp binding component) like domain"/>
    <property type="match status" value="1"/>
</dbReference>
<organism evidence="6 7">
    <name type="scientific">Caulobacter rhizosphaerae</name>
    <dbReference type="NCBI Taxonomy" id="2010972"/>
    <lineage>
        <taxon>Bacteria</taxon>
        <taxon>Pseudomonadati</taxon>
        <taxon>Pseudomonadota</taxon>
        <taxon>Alphaproteobacteria</taxon>
        <taxon>Caulobacterales</taxon>
        <taxon>Caulobacteraceae</taxon>
        <taxon>Caulobacter</taxon>
    </lineage>
</organism>
<dbReference type="PANTHER" id="PTHR46743:SF2">
    <property type="entry name" value="TEICHOIC ACIDS EXPORT ATP-BINDING PROTEIN TAGH"/>
    <property type="match status" value="1"/>
</dbReference>
<dbReference type="CDD" id="cd10147">
    <property type="entry name" value="Wzt_C-like"/>
    <property type="match status" value="1"/>
</dbReference>
<proteinExistence type="inferred from homology"/>
<dbReference type="InterPro" id="IPR027417">
    <property type="entry name" value="P-loop_NTPase"/>
</dbReference>
<dbReference type="EMBL" id="JAVDRL010000008">
    <property type="protein sequence ID" value="MDR6532268.1"/>
    <property type="molecule type" value="Genomic_DNA"/>
</dbReference>
<dbReference type="CDD" id="cd03220">
    <property type="entry name" value="ABC_KpsT_Wzt"/>
    <property type="match status" value="1"/>
</dbReference>
<dbReference type="InterPro" id="IPR003593">
    <property type="entry name" value="AAA+_ATPase"/>
</dbReference>
<reference evidence="6 7" key="1">
    <citation type="submission" date="2023-07" db="EMBL/GenBank/DDBJ databases">
        <title>Sorghum-associated microbial communities from plants grown in Nebraska, USA.</title>
        <authorList>
            <person name="Schachtman D."/>
        </authorList>
    </citation>
    <scope>NUCLEOTIDE SEQUENCE [LARGE SCALE GENOMIC DNA]</scope>
    <source>
        <strain evidence="6 7">DS2154</strain>
    </source>
</reference>
<dbReference type="RefSeq" id="WP_310032713.1">
    <property type="nucleotide sequence ID" value="NZ_JAVDRL010000008.1"/>
</dbReference>
<dbReference type="Pfam" id="PF14524">
    <property type="entry name" value="Wzt_C"/>
    <property type="match status" value="1"/>
</dbReference>
<keyword evidence="2" id="KW-0813">Transport</keyword>
<accession>A0ABU1N1G9</accession>
<dbReference type="PANTHER" id="PTHR46743">
    <property type="entry name" value="TEICHOIC ACIDS EXPORT ATP-BINDING PROTEIN TAGH"/>
    <property type="match status" value="1"/>
</dbReference>
<gene>
    <name evidence="6" type="ORF">J2800_003024</name>
</gene>
<evidence type="ECO:0000256" key="3">
    <source>
        <dbReference type="ARBA" id="ARBA00022741"/>
    </source>
</evidence>
<dbReference type="Pfam" id="PF00005">
    <property type="entry name" value="ABC_tran"/>
    <property type="match status" value="1"/>
</dbReference>
<keyword evidence="3" id="KW-0547">Nucleotide-binding</keyword>
<evidence type="ECO:0000259" key="5">
    <source>
        <dbReference type="PROSITE" id="PS50893"/>
    </source>
</evidence>
<comment type="caution">
    <text evidence="6">The sequence shown here is derived from an EMBL/GenBank/DDBJ whole genome shotgun (WGS) entry which is preliminary data.</text>
</comment>
<evidence type="ECO:0000313" key="7">
    <source>
        <dbReference type="Proteomes" id="UP001262754"/>
    </source>
</evidence>
<evidence type="ECO:0000256" key="2">
    <source>
        <dbReference type="ARBA" id="ARBA00022448"/>
    </source>
</evidence>
<dbReference type="Proteomes" id="UP001262754">
    <property type="component" value="Unassembled WGS sequence"/>
</dbReference>